<proteinExistence type="inferred from homology"/>
<dbReference type="SUPFAM" id="SSF111369">
    <property type="entry name" value="HlyD-like secretion proteins"/>
    <property type="match status" value="1"/>
</dbReference>
<evidence type="ECO:0000256" key="3">
    <source>
        <dbReference type="ARBA" id="ARBA00022448"/>
    </source>
</evidence>
<evidence type="ECO:0000259" key="4">
    <source>
        <dbReference type="Pfam" id="PF25917"/>
    </source>
</evidence>
<evidence type="ECO:0000256" key="1">
    <source>
        <dbReference type="ARBA" id="ARBA00004196"/>
    </source>
</evidence>
<dbReference type="Proteomes" id="UP000220836">
    <property type="component" value="Unassembled WGS sequence"/>
</dbReference>
<dbReference type="Gene3D" id="1.10.287.470">
    <property type="entry name" value="Helix hairpin bin"/>
    <property type="match status" value="1"/>
</dbReference>
<keyword evidence="3" id="KW-0813">Transport</keyword>
<sequence length="449" mass="48306">MNLRPLLFIPPVVLGLLGFNWMTTRPEPEVAPLPETAVVVRVQNVAPRKITSTAVGYGRVEAAKSWSAISEVEGRVVVEPAGLDVGSIVEEGQSLFAVDRTDYELSRRKSEANIESATAQLAELDRQEINSKALLEYDTRILEVAQAEYDRVQSLLDRGTGTRAAVDTAQKTLLAQETSVASLNNTIALYPAQRASAAATLAVRRAEFQEVERLLEKTQVSAPFRGRVASISAELGQFVRTGDSLITLEGTDAAEVVAEIQPAAFASLVFDGFDVAFLSGQAIETSQFTDITKQFGVTAKVQLNGADYSASWPAEIVRLRGTMDSETGAMGIVVRVADPLKIAMDQQRPPLHVGTFVSVVLSAEPRHEVIAIPRHAVHLSDSGQTFVYLADAQDRLVMKDVKTGQVVDGDVLVTEGLTGDERLVLGTPRPPVPGLKLTPVDVSAPQQGN</sequence>
<dbReference type="Pfam" id="PF25967">
    <property type="entry name" value="RND-MFP_C"/>
    <property type="match status" value="1"/>
</dbReference>
<evidence type="ECO:0000313" key="6">
    <source>
        <dbReference type="EMBL" id="SMX44355.1"/>
    </source>
</evidence>
<dbReference type="Gene3D" id="2.40.30.170">
    <property type="match status" value="1"/>
</dbReference>
<dbReference type="Pfam" id="PF25917">
    <property type="entry name" value="BSH_RND"/>
    <property type="match status" value="1"/>
</dbReference>
<dbReference type="Gene3D" id="2.40.420.20">
    <property type="match status" value="1"/>
</dbReference>
<comment type="similarity">
    <text evidence="2">Belongs to the membrane fusion protein (MFP) (TC 8.A.1) family.</text>
</comment>
<feature type="domain" description="Multidrug resistance protein MdtA-like C-terminal permuted SH3" evidence="5">
    <location>
        <begin position="369"/>
        <end position="425"/>
    </location>
</feature>
<evidence type="ECO:0000259" key="5">
    <source>
        <dbReference type="Pfam" id="PF25967"/>
    </source>
</evidence>
<dbReference type="GO" id="GO:0015562">
    <property type="term" value="F:efflux transmembrane transporter activity"/>
    <property type="evidence" value="ECO:0007669"/>
    <property type="project" value="TreeGrafter"/>
</dbReference>
<dbReference type="InterPro" id="IPR006143">
    <property type="entry name" value="RND_pump_MFP"/>
</dbReference>
<evidence type="ECO:0000256" key="2">
    <source>
        <dbReference type="ARBA" id="ARBA00009477"/>
    </source>
</evidence>
<name>A0A238KNH8_9RHOB</name>
<evidence type="ECO:0000313" key="7">
    <source>
        <dbReference type="Proteomes" id="UP000220836"/>
    </source>
</evidence>
<dbReference type="EMBL" id="FXYH01000010">
    <property type="protein sequence ID" value="SMX44355.1"/>
    <property type="molecule type" value="Genomic_DNA"/>
</dbReference>
<feature type="domain" description="Multidrug resistance protein MdtA-like barrel-sandwich hybrid" evidence="4">
    <location>
        <begin position="72"/>
        <end position="244"/>
    </location>
</feature>
<dbReference type="PANTHER" id="PTHR30469">
    <property type="entry name" value="MULTIDRUG RESISTANCE PROTEIN MDTA"/>
    <property type="match status" value="1"/>
</dbReference>
<comment type="subcellular location">
    <subcellularLocation>
        <location evidence="1">Cell envelope</location>
    </subcellularLocation>
</comment>
<dbReference type="Gene3D" id="2.40.50.100">
    <property type="match status" value="1"/>
</dbReference>
<reference evidence="6 7" key="1">
    <citation type="submission" date="2017-05" db="EMBL/GenBank/DDBJ databases">
        <authorList>
            <person name="Song R."/>
            <person name="Chenine A.L."/>
            <person name="Ruprecht R.M."/>
        </authorList>
    </citation>
    <scope>NUCLEOTIDE SEQUENCE [LARGE SCALE GENOMIC DNA]</scope>
    <source>
        <strain evidence="6 7">CECT 8663</strain>
    </source>
</reference>
<dbReference type="PANTHER" id="PTHR30469:SF12">
    <property type="entry name" value="MULTIDRUG RESISTANCE PROTEIN MDTA"/>
    <property type="match status" value="1"/>
</dbReference>
<dbReference type="InterPro" id="IPR058625">
    <property type="entry name" value="MdtA-like_BSH"/>
</dbReference>
<dbReference type="OrthoDB" id="7811737at2"/>
<dbReference type="AlphaFoldDB" id="A0A238KNH8"/>
<organism evidence="6 7">
    <name type="scientific">Pelagimonas varians</name>
    <dbReference type="NCBI Taxonomy" id="696760"/>
    <lineage>
        <taxon>Bacteria</taxon>
        <taxon>Pseudomonadati</taxon>
        <taxon>Pseudomonadota</taxon>
        <taxon>Alphaproteobacteria</taxon>
        <taxon>Rhodobacterales</taxon>
        <taxon>Roseobacteraceae</taxon>
        <taxon>Pelagimonas</taxon>
    </lineage>
</organism>
<dbReference type="InterPro" id="IPR058627">
    <property type="entry name" value="MdtA-like_C"/>
</dbReference>
<accession>A0A238KNH8</accession>
<dbReference type="NCBIfam" id="TIGR01730">
    <property type="entry name" value="RND_mfp"/>
    <property type="match status" value="1"/>
</dbReference>
<protein>
    <submittedName>
        <fullName evidence="6">Multidrug resistance protein MdtN</fullName>
    </submittedName>
</protein>
<dbReference type="GO" id="GO:1990281">
    <property type="term" value="C:efflux pump complex"/>
    <property type="evidence" value="ECO:0007669"/>
    <property type="project" value="TreeGrafter"/>
</dbReference>
<keyword evidence="7" id="KW-1185">Reference proteome</keyword>
<gene>
    <name evidence="6" type="primary">mdtN_1</name>
    <name evidence="6" type="ORF">PEV8663_02852</name>
</gene>
<dbReference type="RefSeq" id="WP_097805328.1">
    <property type="nucleotide sequence ID" value="NZ_CBDIHF020000003.1"/>
</dbReference>